<name>A0A3M7S846_BRAPC</name>
<dbReference type="OrthoDB" id="5855206at2759"/>
<feature type="compositionally biased region" description="Polar residues" evidence="1">
    <location>
        <begin position="49"/>
        <end position="61"/>
    </location>
</feature>
<keyword evidence="3" id="KW-1185">Reference proteome</keyword>
<accession>A0A3M7S846</accession>
<evidence type="ECO:0000313" key="2">
    <source>
        <dbReference type="EMBL" id="RNA31817.1"/>
    </source>
</evidence>
<dbReference type="PANTHER" id="PTHR15140">
    <property type="entry name" value="TUBULIN-SPECIFIC CHAPERONE E"/>
    <property type="match status" value="1"/>
</dbReference>
<evidence type="ECO:0000256" key="1">
    <source>
        <dbReference type="SAM" id="MobiDB-lite"/>
    </source>
</evidence>
<dbReference type="InterPro" id="IPR029071">
    <property type="entry name" value="Ubiquitin-like_domsf"/>
</dbReference>
<proteinExistence type="predicted"/>
<dbReference type="PANTHER" id="PTHR15140:SF6">
    <property type="entry name" value="TUBULIN-SPECIFIC CHAPERONE COFACTOR E-LIKE PROTEIN"/>
    <property type="match status" value="1"/>
</dbReference>
<dbReference type="STRING" id="10195.A0A3M7S846"/>
<dbReference type="SUPFAM" id="SSF54236">
    <property type="entry name" value="Ubiquitin-like"/>
    <property type="match status" value="1"/>
</dbReference>
<reference evidence="2 3" key="1">
    <citation type="journal article" date="2018" name="Sci. Rep.">
        <title>Genomic signatures of local adaptation to the degree of environmental predictability in rotifers.</title>
        <authorList>
            <person name="Franch-Gras L."/>
            <person name="Hahn C."/>
            <person name="Garcia-Roger E.M."/>
            <person name="Carmona M.J."/>
            <person name="Serra M."/>
            <person name="Gomez A."/>
        </authorList>
    </citation>
    <scope>NUCLEOTIDE SEQUENCE [LARGE SCALE GENOMIC DNA]</scope>
    <source>
        <strain evidence="2">HYR1</strain>
    </source>
</reference>
<dbReference type="PROSITE" id="PS51450">
    <property type="entry name" value="LRR"/>
    <property type="match status" value="1"/>
</dbReference>
<dbReference type="Proteomes" id="UP000276133">
    <property type="component" value="Unassembled WGS sequence"/>
</dbReference>
<comment type="caution">
    <text evidence="2">The sequence shown here is derived from an EMBL/GenBank/DDBJ whole genome shotgun (WGS) entry which is preliminary data.</text>
</comment>
<protein>
    <submittedName>
        <fullName evidence="2">Tubulin-specific chaperone cofactor E</fullName>
    </submittedName>
</protein>
<organism evidence="2 3">
    <name type="scientific">Brachionus plicatilis</name>
    <name type="common">Marine rotifer</name>
    <name type="synonym">Brachionus muelleri</name>
    <dbReference type="NCBI Taxonomy" id="10195"/>
    <lineage>
        <taxon>Eukaryota</taxon>
        <taxon>Metazoa</taxon>
        <taxon>Spiralia</taxon>
        <taxon>Gnathifera</taxon>
        <taxon>Rotifera</taxon>
        <taxon>Eurotatoria</taxon>
        <taxon>Monogononta</taxon>
        <taxon>Pseudotrocha</taxon>
        <taxon>Ploima</taxon>
        <taxon>Brachionidae</taxon>
        <taxon>Brachionus</taxon>
    </lineage>
</organism>
<dbReference type="Gene3D" id="3.80.10.10">
    <property type="entry name" value="Ribonuclease Inhibitor"/>
    <property type="match status" value="3"/>
</dbReference>
<gene>
    <name evidence="2" type="ORF">BpHYR1_039637</name>
</gene>
<dbReference type="InterPro" id="IPR001611">
    <property type="entry name" value="Leu-rich_rpt"/>
</dbReference>
<feature type="region of interest" description="Disordered" evidence="1">
    <location>
        <begin position="49"/>
        <end position="71"/>
    </location>
</feature>
<dbReference type="InterPro" id="IPR032675">
    <property type="entry name" value="LRR_dom_sf"/>
</dbReference>
<sequence length="501" mass="58304">MDQSAEIFTEMKIEENSLLEAIYERYIDLIDLNGQHSYSLHYKGGSLTRTGLSQRQPQDENNPPPVNQDDIQISISTSPRKSVFASISAVLSGKRLNRCGDCADLENKCQNLMELDISNNLFNDWNEIRKVLNSLKKLRHLNLTSNKLADFSPESELDEEKKIPKTIEYFNTQWPLDEKNFFYNNLKTLVLNECFVDLRIIECLLHRLIGLSELHLSRNNYNQINFSADLRKHSIKVLYMSNNLLDNWNQVAKLGVCFPNLEQLVLSSNPLKNFQIEPNNDSEFLARANNSDLFKNLSILNINKIKIDHWSSLDALKYFPNLKHIRIHEIPLLETIRTEEERHNLLVGYLEKNISYLNGSNIPSQFKESCERKFMRFFMDQENKPERYFELEAKHGKLNRLVDVNLDVGKTVYMKIKYDDKYIFQNIKIRQTVGELKKSLESFVGEPSAKFRIFYIDKEAESAYGHDELKLAKSSLLSLKLKDGDEFDICLKQASPKKSIR</sequence>
<dbReference type="AlphaFoldDB" id="A0A3M7S846"/>
<evidence type="ECO:0000313" key="3">
    <source>
        <dbReference type="Proteomes" id="UP000276133"/>
    </source>
</evidence>
<dbReference type="SUPFAM" id="SSF52058">
    <property type="entry name" value="L domain-like"/>
    <property type="match status" value="1"/>
</dbReference>
<dbReference type="EMBL" id="REGN01001893">
    <property type="protein sequence ID" value="RNA31817.1"/>
    <property type="molecule type" value="Genomic_DNA"/>
</dbReference>